<dbReference type="AlphaFoldDB" id="S8CA80"/>
<evidence type="ECO:0000313" key="10">
    <source>
        <dbReference type="EMBL" id="EPS44612.1"/>
    </source>
</evidence>
<evidence type="ECO:0000256" key="9">
    <source>
        <dbReference type="SAM" id="MobiDB-lite"/>
    </source>
</evidence>
<comment type="similarity">
    <text evidence="2">Belongs to the COX20 family.</text>
</comment>
<reference evidence="11" key="2">
    <citation type="submission" date="2013-04" db="EMBL/GenBank/DDBJ databases">
        <title>Genomic mechanisms accounting for the adaptation to parasitism in nematode-trapping fungi.</title>
        <authorList>
            <person name="Ahren D.G."/>
        </authorList>
    </citation>
    <scope>NUCLEOTIDE SEQUENCE [LARGE SCALE GENOMIC DNA]</scope>
    <source>
        <strain evidence="11">CBS 200.50</strain>
    </source>
</reference>
<evidence type="ECO:0000256" key="3">
    <source>
        <dbReference type="ARBA" id="ARBA00017689"/>
    </source>
</evidence>
<evidence type="ECO:0000256" key="2">
    <source>
        <dbReference type="ARBA" id="ARBA00009575"/>
    </source>
</evidence>
<comment type="subcellular location">
    <subcellularLocation>
        <location evidence="1">Mitochondrion inner membrane</location>
    </subcellularLocation>
</comment>
<feature type="compositionally biased region" description="Polar residues" evidence="9">
    <location>
        <begin position="1"/>
        <end position="17"/>
    </location>
</feature>
<dbReference type="OMA" id="NWAVGMF"/>
<dbReference type="eggNOG" id="ENOG502S3BD">
    <property type="taxonomic scope" value="Eukaryota"/>
</dbReference>
<keyword evidence="5" id="KW-0999">Mitochondrion inner membrane</keyword>
<keyword evidence="11" id="KW-1185">Reference proteome</keyword>
<evidence type="ECO:0000256" key="6">
    <source>
        <dbReference type="ARBA" id="ARBA00022989"/>
    </source>
</evidence>
<evidence type="ECO:0000256" key="4">
    <source>
        <dbReference type="ARBA" id="ARBA00022692"/>
    </source>
</evidence>
<evidence type="ECO:0000256" key="7">
    <source>
        <dbReference type="ARBA" id="ARBA00023128"/>
    </source>
</evidence>
<sequence length="168" mass="18942">MANDDASSPQSPSQGTAPGSALPPLPDPSTVGQVPPRADLSWSTLKDASKTIDGKSFAHLHEMPCARQTYMTGIATGFAFGGVKLVLRAPVWNACSWAVGTCFFAATVVWETCRWRRGREQDGMIRAMQIMEYKRLEKEKRMEERKEQLRVEEEKRRIDAAKGWWKPW</sequence>
<dbReference type="OrthoDB" id="14603at2759"/>
<dbReference type="GO" id="GO:0005743">
    <property type="term" value="C:mitochondrial inner membrane"/>
    <property type="evidence" value="ECO:0007669"/>
    <property type="project" value="UniProtKB-SubCell"/>
</dbReference>
<dbReference type="EMBL" id="AQGS01000041">
    <property type="protein sequence ID" value="EPS44612.1"/>
    <property type="molecule type" value="Genomic_DNA"/>
</dbReference>
<gene>
    <name evidence="10" type="ORF">H072_1404</name>
</gene>
<dbReference type="Proteomes" id="UP000015100">
    <property type="component" value="Unassembled WGS sequence"/>
</dbReference>
<keyword evidence="7" id="KW-0496">Mitochondrion</keyword>
<reference evidence="10 11" key="1">
    <citation type="journal article" date="2013" name="PLoS Genet.">
        <title>Genomic mechanisms accounting for the adaptation to parasitism in nematode-trapping fungi.</title>
        <authorList>
            <person name="Meerupati T."/>
            <person name="Andersson K.M."/>
            <person name="Friman E."/>
            <person name="Kumar D."/>
            <person name="Tunlid A."/>
            <person name="Ahren D."/>
        </authorList>
    </citation>
    <scope>NUCLEOTIDE SEQUENCE [LARGE SCALE GENOMIC DNA]</scope>
    <source>
        <strain evidence="10 11">CBS 200.50</strain>
    </source>
</reference>
<keyword evidence="8" id="KW-0472">Membrane</keyword>
<dbReference type="InterPro" id="IPR022533">
    <property type="entry name" value="Cox20"/>
</dbReference>
<accession>S8CA80</accession>
<dbReference type="Pfam" id="PF12597">
    <property type="entry name" value="Cox20"/>
    <property type="match status" value="1"/>
</dbReference>
<protein>
    <recommendedName>
        <fullName evidence="3">Cytochrome c oxidase assembly protein COX20, mitochondrial</fullName>
    </recommendedName>
</protein>
<organism evidence="10 11">
    <name type="scientific">Dactylellina haptotyla (strain CBS 200.50)</name>
    <name type="common">Nematode-trapping fungus</name>
    <name type="synonym">Monacrosporium haptotylum</name>
    <dbReference type="NCBI Taxonomy" id="1284197"/>
    <lineage>
        <taxon>Eukaryota</taxon>
        <taxon>Fungi</taxon>
        <taxon>Dikarya</taxon>
        <taxon>Ascomycota</taxon>
        <taxon>Pezizomycotina</taxon>
        <taxon>Orbiliomycetes</taxon>
        <taxon>Orbiliales</taxon>
        <taxon>Orbiliaceae</taxon>
        <taxon>Dactylellina</taxon>
    </lineage>
</organism>
<proteinExistence type="inferred from homology"/>
<evidence type="ECO:0000256" key="5">
    <source>
        <dbReference type="ARBA" id="ARBA00022792"/>
    </source>
</evidence>
<dbReference type="HOGENOM" id="CLU_101495_2_1_1"/>
<keyword evidence="4" id="KW-0812">Transmembrane</keyword>
<feature type="region of interest" description="Disordered" evidence="9">
    <location>
        <begin position="1"/>
        <end position="37"/>
    </location>
</feature>
<dbReference type="GO" id="GO:0033617">
    <property type="term" value="P:mitochondrial respiratory chain complex IV assembly"/>
    <property type="evidence" value="ECO:0007669"/>
    <property type="project" value="InterPro"/>
</dbReference>
<comment type="caution">
    <text evidence="10">The sequence shown here is derived from an EMBL/GenBank/DDBJ whole genome shotgun (WGS) entry which is preliminary data.</text>
</comment>
<evidence type="ECO:0000256" key="1">
    <source>
        <dbReference type="ARBA" id="ARBA00004273"/>
    </source>
</evidence>
<evidence type="ECO:0000256" key="8">
    <source>
        <dbReference type="ARBA" id="ARBA00023136"/>
    </source>
</evidence>
<dbReference type="PANTHER" id="PTHR31586">
    <property type="entry name" value="CYTOCHROME C OXIDASE PROTEIN 20"/>
    <property type="match status" value="1"/>
</dbReference>
<name>S8CA80_DACHA</name>
<dbReference type="PANTHER" id="PTHR31586:SF1">
    <property type="entry name" value="CYTOCHROME C OXIDASE ASSEMBLY PROTEIN COX20, MITOCHONDRIAL"/>
    <property type="match status" value="1"/>
</dbReference>
<evidence type="ECO:0000313" key="11">
    <source>
        <dbReference type="Proteomes" id="UP000015100"/>
    </source>
</evidence>
<keyword evidence="6" id="KW-1133">Transmembrane helix</keyword>